<keyword evidence="3" id="KW-1185">Reference proteome</keyword>
<evidence type="ECO:0000256" key="1">
    <source>
        <dbReference type="SAM" id="SignalP"/>
    </source>
</evidence>
<evidence type="ECO:0000313" key="3">
    <source>
        <dbReference type="Proteomes" id="UP000561459"/>
    </source>
</evidence>
<dbReference type="Proteomes" id="UP000561459">
    <property type="component" value="Unassembled WGS sequence"/>
</dbReference>
<comment type="caution">
    <text evidence="2">The sequence shown here is derived from an EMBL/GenBank/DDBJ whole genome shotgun (WGS) entry which is preliminary data.</text>
</comment>
<gene>
    <name evidence="2" type="ORF">GGR39_002616</name>
</gene>
<sequence>MNLASALFAPLLLMISAVSGGDDESAVEPSVSDEAAGLYPEETATQDAPDWPLGVIRSYGPQTAAQVHIEQRMTIRVAPRGGDVVVPSPPRPIGPRFSERKMGKCLPGNSIVGVEPNGPSNLILFLRDRRIINAELERTCHSRAFYSGFYISRSQDGMLCVDRDTLLSRSGSSCKLTRLRQLVAQER</sequence>
<accession>A0A7W6FZ35</accession>
<keyword evidence="1" id="KW-0732">Signal</keyword>
<dbReference type="RefSeq" id="WP_183617502.1">
    <property type="nucleotide sequence ID" value="NZ_JACIDY010000006.1"/>
</dbReference>
<dbReference type="AlphaFoldDB" id="A0A7W6FZ35"/>
<evidence type="ECO:0000313" key="2">
    <source>
        <dbReference type="EMBL" id="MBB3940953.1"/>
    </source>
</evidence>
<proteinExistence type="predicted"/>
<organism evidence="2 3">
    <name type="scientific">Novosphingobium fluoreni</name>
    <dbReference type="NCBI Taxonomy" id="1391222"/>
    <lineage>
        <taxon>Bacteria</taxon>
        <taxon>Pseudomonadati</taxon>
        <taxon>Pseudomonadota</taxon>
        <taxon>Alphaproteobacteria</taxon>
        <taxon>Sphingomonadales</taxon>
        <taxon>Sphingomonadaceae</taxon>
        <taxon>Novosphingobium</taxon>
    </lineage>
</organism>
<protein>
    <submittedName>
        <fullName evidence="2">Uncharacterized protein</fullName>
    </submittedName>
</protein>
<feature type="chain" id="PRO_5030608943" evidence="1">
    <location>
        <begin position="21"/>
        <end position="187"/>
    </location>
</feature>
<feature type="signal peptide" evidence="1">
    <location>
        <begin position="1"/>
        <end position="20"/>
    </location>
</feature>
<dbReference type="EMBL" id="JACIDY010000006">
    <property type="protein sequence ID" value="MBB3940953.1"/>
    <property type="molecule type" value="Genomic_DNA"/>
</dbReference>
<name>A0A7W6FZ35_9SPHN</name>
<reference evidence="2 3" key="1">
    <citation type="submission" date="2020-08" db="EMBL/GenBank/DDBJ databases">
        <title>Genomic Encyclopedia of Type Strains, Phase IV (KMG-IV): sequencing the most valuable type-strain genomes for metagenomic binning, comparative biology and taxonomic classification.</title>
        <authorList>
            <person name="Goeker M."/>
        </authorList>
    </citation>
    <scope>NUCLEOTIDE SEQUENCE [LARGE SCALE GENOMIC DNA]</scope>
    <source>
        <strain evidence="2 3">DSM 27568</strain>
    </source>
</reference>